<dbReference type="GO" id="GO:0016491">
    <property type="term" value="F:oxidoreductase activity"/>
    <property type="evidence" value="ECO:0007669"/>
    <property type="project" value="UniProtKB-KW"/>
</dbReference>
<evidence type="ECO:0000256" key="2">
    <source>
        <dbReference type="ARBA" id="ARBA00023223"/>
    </source>
</evidence>
<gene>
    <name evidence="6" type="ORF">MGWOODY_Tha1361</name>
</gene>
<dbReference type="InterPro" id="IPR017938">
    <property type="entry name" value="Riboflavin_synthase-like_b-brl"/>
</dbReference>
<sequence length="350" mass="38877">MNKLQTPVYKVTFQPRGVTINCRADQTIAEAALEQRVMVPVSCENGVCQICQGERLRGELSFRNDLGDTILEQDNQVLCCVAYPKSDVEIVMSDVYAPDHKPAITLACQISLIEALPDDVYRVELMAPAGKTPDFFAGQYLMLHVGEGDKAEQIPYSIASAPGKLTASDPRKLELHIAANSDTAENVIRFLRQAVIVRVTLPMGDCFIHQAFLQKNADQPLLMVASGSGFSQMKALIEATLALEPQREIHLYWSNRAAVGFYLADLPQQWSHSHANFHYHPIIQQHADDWNGRAGWIYQVIHEDFDDLSNVQMFACGSPNMVYGTLDQLAPLGLTEANMHSDVFAYAPRG</sequence>
<evidence type="ECO:0000259" key="4">
    <source>
        <dbReference type="PROSITE" id="PS51085"/>
    </source>
</evidence>
<dbReference type="EC" id="1.5.1.-" evidence="6"/>
<dbReference type="InterPro" id="IPR039261">
    <property type="entry name" value="FNR_nucleotide-bd"/>
</dbReference>
<dbReference type="InterPro" id="IPR050415">
    <property type="entry name" value="MRET"/>
</dbReference>
<dbReference type="Pfam" id="PF00175">
    <property type="entry name" value="NAD_binding_1"/>
    <property type="match status" value="1"/>
</dbReference>
<accession>A0A160TGD5</accession>
<dbReference type="AlphaFoldDB" id="A0A160TGD5"/>
<dbReference type="PROSITE" id="PS51384">
    <property type="entry name" value="FAD_FR"/>
    <property type="match status" value="1"/>
</dbReference>
<dbReference type="EMBL" id="CZQC01000061">
    <property type="protein sequence ID" value="CUS42079.1"/>
    <property type="molecule type" value="Genomic_DNA"/>
</dbReference>
<feature type="domain" description="FAD-binding FR-type" evidence="5">
    <location>
        <begin position="103"/>
        <end position="209"/>
    </location>
</feature>
<dbReference type="InterPro" id="IPR036010">
    <property type="entry name" value="2Fe-2S_ferredoxin-like_sf"/>
</dbReference>
<dbReference type="GO" id="GO:0008218">
    <property type="term" value="P:bioluminescence"/>
    <property type="evidence" value="ECO:0007669"/>
    <property type="project" value="UniProtKB-KW"/>
</dbReference>
<feature type="domain" description="2Fe-2S ferredoxin-type" evidence="4">
    <location>
        <begin position="9"/>
        <end position="96"/>
    </location>
</feature>
<dbReference type="CDD" id="cd06189">
    <property type="entry name" value="flavin_oxioreductase"/>
    <property type="match status" value="1"/>
</dbReference>
<dbReference type="Pfam" id="PF00111">
    <property type="entry name" value="Fer2"/>
    <property type="match status" value="1"/>
</dbReference>
<dbReference type="SUPFAM" id="SSF63380">
    <property type="entry name" value="Riboflavin synthase domain-like"/>
    <property type="match status" value="1"/>
</dbReference>
<organism evidence="6">
    <name type="scientific">hydrothermal vent metagenome</name>
    <dbReference type="NCBI Taxonomy" id="652676"/>
    <lineage>
        <taxon>unclassified sequences</taxon>
        <taxon>metagenomes</taxon>
        <taxon>ecological metagenomes</taxon>
    </lineage>
</organism>
<dbReference type="GO" id="GO:0051536">
    <property type="term" value="F:iron-sulfur cluster binding"/>
    <property type="evidence" value="ECO:0007669"/>
    <property type="project" value="InterPro"/>
</dbReference>
<dbReference type="Gene3D" id="3.40.50.80">
    <property type="entry name" value="Nucleotide-binding domain of ferredoxin-NADP reductase (FNR) module"/>
    <property type="match status" value="1"/>
</dbReference>
<dbReference type="Gene3D" id="2.40.30.10">
    <property type="entry name" value="Translation factors"/>
    <property type="match status" value="1"/>
</dbReference>
<proteinExistence type="inferred from homology"/>
<keyword evidence="2" id="KW-0455">Luminescence</keyword>
<reference evidence="6" key="1">
    <citation type="submission" date="2015-10" db="EMBL/GenBank/DDBJ databases">
        <authorList>
            <person name="Gilbert D.G."/>
        </authorList>
    </citation>
    <scope>NUCLEOTIDE SEQUENCE</scope>
</reference>
<dbReference type="PROSITE" id="PS51085">
    <property type="entry name" value="2FE2S_FER_2"/>
    <property type="match status" value="1"/>
</dbReference>
<dbReference type="Gene3D" id="3.10.20.30">
    <property type="match status" value="1"/>
</dbReference>
<evidence type="ECO:0000256" key="1">
    <source>
        <dbReference type="ARBA" id="ARBA00023002"/>
    </source>
</evidence>
<dbReference type="InterPro" id="IPR001041">
    <property type="entry name" value="2Fe-2S_ferredoxin-type"/>
</dbReference>
<comment type="similarity">
    <text evidence="3">Belongs to the Fre/LuxG FAD/NAD(P) flavoprotein oxidoreductase family.</text>
</comment>
<evidence type="ECO:0000259" key="5">
    <source>
        <dbReference type="PROSITE" id="PS51384"/>
    </source>
</evidence>
<dbReference type="SUPFAM" id="SSF52343">
    <property type="entry name" value="Ferredoxin reductase-like, C-terminal NADP-linked domain"/>
    <property type="match status" value="1"/>
</dbReference>
<dbReference type="PANTHER" id="PTHR47354">
    <property type="entry name" value="NADH OXIDOREDUCTASE HCR"/>
    <property type="match status" value="1"/>
</dbReference>
<keyword evidence="1 6" id="KW-0560">Oxidoreductase</keyword>
<dbReference type="InterPro" id="IPR012675">
    <property type="entry name" value="Beta-grasp_dom_sf"/>
</dbReference>
<dbReference type="InterPro" id="IPR001433">
    <property type="entry name" value="OxRdtase_FAD/NAD-bd"/>
</dbReference>
<dbReference type="SUPFAM" id="SSF54292">
    <property type="entry name" value="2Fe-2S ferredoxin-like"/>
    <property type="match status" value="1"/>
</dbReference>
<evidence type="ECO:0000256" key="3">
    <source>
        <dbReference type="ARBA" id="ARBA00038177"/>
    </source>
</evidence>
<name>A0A160TGD5_9ZZZZ</name>
<evidence type="ECO:0000313" key="6">
    <source>
        <dbReference type="EMBL" id="CUS42079.1"/>
    </source>
</evidence>
<dbReference type="InterPro" id="IPR017927">
    <property type="entry name" value="FAD-bd_FR_type"/>
</dbReference>
<protein>
    <submittedName>
        <fullName evidence="6">NAD(P)H-flavin reductase</fullName>
        <ecNumber evidence="6">1.5.1.-</ecNumber>
    </submittedName>
</protein>
<dbReference type="CDD" id="cd00207">
    <property type="entry name" value="fer2"/>
    <property type="match status" value="1"/>
</dbReference>
<dbReference type="PANTHER" id="PTHR47354:SF7">
    <property type="entry name" value="NAD(P)H-FLAVIN REDUCTASE"/>
    <property type="match status" value="1"/>
</dbReference>